<dbReference type="CDD" id="cd17502">
    <property type="entry name" value="MFS_Azr1_MDR_like"/>
    <property type="match status" value="1"/>
</dbReference>
<dbReference type="PANTHER" id="PTHR23501">
    <property type="entry name" value="MAJOR FACILITATOR SUPERFAMILY"/>
    <property type="match status" value="1"/>
</dbReference>
<gene>
    <name evidence="10" type="ORF">E0485_18805</name>
</gene>
<comment type="caution">
    <text evidence="10">The sequence shown here is derived from an EMBL/GenBank/DDBJ whole genome shotgun (WGS) entry which is preliminary data.</text>
</comment>
<feature type="transmembrane region" description="Helical" evidence="8">
    <location>
        <begin position="356"/>
        <end position="378"/>
    </location>
</feature>
<keyword evidence="6 8" id="KW-0472">Membrane</keyword>
<feature type="transmembrane region" description="Helical" evidence="8">
    <location>
        <begin position="399"/>
        <end position="417"/>
    </location>
</feature>
<protein>
    <submittedName>
        <fullName evidence="10">DHA2 family efflux MFS transporter permease subunit</fullName>
    </submittedName>
</protein>
<evidence type="ECO:0000256" key="2">
    <source>
        <dbReference type="ARBA" id="ARBA00022448"/>
    </source>
</evidence>
<dbReference type="Pfam" id="PF07690">
    <property type="entry name" value="MFS_1"/>
    <property type="match status" value="1"/>
</dbReference>
<keyword evidence="4 8" id="KW-0812">Transmembrane</keyword>
<dbReference type="FunFam" id="1.20.1720.10:FF:000004">
    <property type="entry name" value="EmrB/QacA family drug resistance transporter"/>
    <property type="match status" value="1"/>
</dbReference>
<feature type="transmembrane region" description="Helical" evidence="8">
    <location>
        <begin position="267"/>
        <end position="288"/>
    </location>
</feature>
<name>A0A4R4E684_9BACL</name>
<organism evidence="10 11">
    <name type="scientific">Paenibacillus albiflavus</name>
    <dbReference type="NCBI Taxonomy" id="2545760"/>
    <lineage>
        <taxon>Bacteria</taxon>
        <taxon>Bacillati</taxon>
        <taxon>Bacillota</taxon>
        <taxon>Bacilli</taxon>
        <taxon>Bacillales</taxon>
        <taxon>Paenibacillaceae</taxon>
        <taxon>Paenibacillus</taxon>
    </lineage>
</organism>
<feature type="transmembrane region" description="Helical" evidence="8">
    <location>
        <begin position="164"/>
        <end position="186"/>
    </location>
</feature>
<evidence type="ECO:0000259" key="9">
    <source>
        <dbReference type="PROSITE" id="PS50850"/>
    </source>
</evidence>
<feature type="transmembrane region" description="Helical" evidence="8">
    <location>
        <begin position="332"/>
        <end position="350"/>
    </location>
</feature>
<dbReference type="AlphaFoldDB" id="A0A4R4E684"/>
<feature type="compositionally biased region" description="Basic and acidic residues" evidence="7">
    <location>
        <begin position="523"/>
        <end position="540"/>
    </location>
</feature>
<evidence type="ECO:0000256" key="8">
    <source>
        <dbReference type="SAM" id="Phobius"/>
    </source>
</evidence>
<feature type="transmembrane region" description="Helical" evidence="8">
    <location>
        <begin position="12"/>
        <end position="34"/>
    </location>
</feature>
<feature type="transmembrane region" description="Helical" evidence="8">
    <location>
        <begin position="300"/>
        <end position="320"/>
    </location>
</feature>
<reference evidence="10 11" key="1">
    <citation type="submission" date="2019-03" db="EMBL/GenBank/DDBJ databases">
        <authorList>
            <person name="Kim M.K.M."/>
        </authorList>
    </citation>
    <scope>NUCLEOTIDE SEQUENCE [LARGE SCALE GENOMIC DNA]</scope>
    <source>
        <strain evidence="10 11">18JY21-1</strain>
    </source>
</reference>
<feature type="transmembrane region" description="Helical" evidence="8">
    <location>
        <begin position="224"/>
        <end position="246"/>
    </location>
</feature>
<dbReference type="InterPro" id="IPR004638">
    <property type="entry name" value="EmrB-like"/>
</dbReference>
<evidence type="ECO:0000256" key="3">
    <source>
        <dbReference type="ARBA" id="ARBA00022475"/>
    </source>
</evidence>
<comment type="subcellular location">
    <subcellularLocation>
        <location evidence="1">Cell membrane</location>
        <topology evidence="1">Multi-pass membrane protein</topology>
    </subcellularLocation>
</comment>
<feature type="transmembrane region" description="Helical" evidence="8">
    <location>
        <begin position="198"/>
        <end position="218"/>
    </location>
</feature>
<dbReference type="Gene3D" id="1.20.1720.10">
    <property type="entry name" value="Multidrug resistance protein D"/>
    <property type="match status" value="1"/>
</dbReference>
<feature type="transmembrane region" description="Helical" evidence="8">
    <location>
        <begin position="77"/>
        <end position="96"/>
    </location>
</feature>
<feature type="region of interest" description="Disordered" evidence="7">
    <location>
        <begin position="519"/>
        <end position="540"/>
    </location>
</feature>
<dbReference type="GO" id="GO:0022857">
    <property type="term" value="F:transmembrane transporter activity"/>
    <property type="evidence" value="ECO:0007669"/>
    <property type="project" value="InterPro"/>
</dbReference>
<feature type="transmembrane region" description="Helical" evidence="8">
    <location>
        <begin position="46"/>
        <end position="65"/>
    </location>
</feature>
<feature type="transmembrane region" description="Helical" evidence="8">
    <location>
        <begin position="484"/>
        <end position="510"/>
    </location>
</feature>
<accession>A0A4R4E684</accession>
<dbReference type="PANTHER" id="PTHR23501:SF197">
    <property type="entry name" value="COMD"/>
    <property type="match status" value="1"/>
</dbReference>
<dbReference type="Gene3D" id="1.20.1250.20">
    <property type="entry name" value="MFS general substrate transporter like domains"/>
    <property type="match status" value="1"/>
</dbReference>
<evidence type="ECO:0000256" key="6">
    <source>
        <dbReference type="ARBA" id="ARBA00023136"/>
    </source>
</evidence>
<evidence type="ECO:0000256" key="1">
    <source>
        <dbReference type="ARBA" id="ARBA00004651"/>
    </source>
</evidence>
<evidence type="ECO:0000313" key="11">
    <source>
        <dbReference type="Proteomes" id="UP000295418"/>
    </source>
</evidence>
<dbReference type="InterPro" id="IPR011701">
    <property type="entry name" value="MFS"/>
</dbReference>
<dbReference type="InterPro" id="IPR005829">
    <property type="entry name" value="Sugar_transporter_CS"/>
</dbReference>
<evidence type="ECO:0000256" key="7">
    <source>
        <dbReference type="SAM" id="MobiDB-lite"/>
    </source>
</evidence>
<dbReference type="GO" id="GO:0005886">
    <property type="term" value="C:plasma membrane"/>
    <property type="evidence" value="ECO:0007669"/>
    <property type="project" value="UniProtKB-SubCell"/>
</dbReference>
<dbReference type="InterPro" id="IPR020846">
    <property type="entry name" value="MFS_dom"/>
</dbReference>
<keyword evidence="3" id="KW-1003">Cell membrane</keyword>
<dbReference type="SUPFAM" id="SSF103473">
    <property type="entry name" value="MFS general substrate transporter"/>
    <property type="match status" value="1"/>
</dbReference>
<feature type="domain" description="Major facilitator superfamily (MFS) profile" evidence="9">
    <location>
        <begin position="12"/>
        <end position="515"/>
    </location>
</feature>
<dbReference type="PROSITE" id="PS00216">
    <property type="entry name" value="SUGAR_TRANSPORT_1"/>
    <property type="match status" value="1"/>
</dbReference>
<feature type="transmembrane region" description="Helical" evidence="8">
    <location>
        <begin position="102"/>
        <end position="123"/>
    </location>
</feature>
<dbReference type="RefSeq" id="WP_132419606.1">
    <property type="nucleotide sequence ID" value="NZ_SKFG01000022.1"/>
</dbReference>
<evidence type="ECO:0000256" key="5">
    <source>
        <dbReference type="ARBA" id="ARBA00022989"/>
    </source>
</evidence>
<sequence length="540" mass="58767">MENLSQKRKISIMIAIMAAMFFAAINQTIVGTALPRIIAILGGMEYYTWVMTIYMLTSTIATVLVGKLSDIYGRKPFILTGIVVFMIGAFLCGTSADIFQLIIYRGVQGLGAGIIMATSFTAIGDLFSPRERGKWAGLMSSVFALSSVLGPALGGYIVDHMNWYWVYWIFLPLGIVAFVMILILFPKVERNKAESIDYWGSLFLTLTIVPLLLAFSWAGSKYDWASTEIISLFAGTVVALVIFLMIETRVKTPVLPLSLFKNGIVTLSNVIGFILNAGMMGAIMYIPFFTQGVLGISPTYSGYITMPMMLSMLVASTLSGQFMTKTGKYKKLALLGMVLLIAGMLMMHYMDSALMAILSMIVFGLGLGPAMSVFSLVIQNAVAPTQLGVVTASNQLFRNLGGTIGVAIMGTLMNHGITSRFKDQAASGQGVDLSKFDPAVQEQLAAFQNPQVLLNQPKLEEAINQAPAQMHDLLLKMVDNLKDALSHSLGIIFLYGAALLLIGFILTFFLKEIPLRTSNKGKTKSEPQKMAEDKAEPTTV</sequence>
<evidence type="ECO:0000256" key="4">
    <source>
        <dbReference type="ARBA" id="ARBA00022692"/>
    </source>
</evidence>
<dbReference type="Proteomes" id="UP000295418">
    <property type="component" value="Unassembled WGS sequence"/>
</dbReference>
<feature type="transmembrane region" description="Helical" evidence="8">
    <location>
        <begin position="135"/>
        <end position="158"/>
    </location>
</feature>
<dbReference type="OrthoDB" id="9816041at2"/>
<dbReference type="NCBIfam" id="TIGR00711">
    <property type="entry name" value="efflux_EmrB"/>
    <property type="match status" value="1"/>
</dbReference>
<proteinExistence type="predicted"/>
<dbReference type="PRINTS" id="PR01036">
    <property type="entry name" value="TCRTETB"/>
</dbReference>
<keyword evidence="2" id="KW-0813">Transport</keyword>
<keyword evidence="11" id="KW-1185">Reference proteome</keyword>
<dbReference type="EMBL" id="SKFG01000022">
    <property type="protein sequence ID" value="TCZ75194.1"/>
    <property type="molecule type" value="Genomic_DNA"/>
</dbReference>
<evidence type="ECO:0000313" key="10">
    <source>
        <dbReference type="EMBL" id="TCZ75194.1"/>
    </source>
</evidence>
<dbReference type="InterPro" id="IPR036259">
    <property type="entry name" value="MFS_trans_sf"/>
</dbReference>
<dbReference type="PROSITE" id="PS50850">
    <property type="entry name" value="MFS"/>
    <property type="match status" value="1"/>
</dbReference>
<keyword evidence="5 8" id="KW-1133">Transmembrane helix</keyword>